<evidence type="ECO:0000256" key="1">
    <source>
        <dbReference type="SAM" id="Phobius"/>
    </source>
</evidence>
<keyword evidence="3" id="KW-1185">Reference proteome</keyword>
<proteinExistence type="predicted"/>
<reference evidence="2" key="1">
    <citation type="submission" date="2020-03" db="EMBL/GenBank/DDBJ databases">
        <title>Castanea mollissima Vanexum genome sequencing.</title>
        <authorList>
            <person name="Staton M."/>
        </authorList>
    </citation>
    <scope>NUCLEOTIDE SEQUENCE</scope>
    <source>
        <tissue evidence="2">Leaf</tissue>
    </source>
</reference>
<dbReference type="Proteomes" id="UP000737018">
    <property type="component" value="Unassembled WGS sequence"/>
</dbReference>
<protein>
    <submittedName>
        <fullName evidence="2">Uncharacterized protein</fullName>
    </submittedName>
</protein>
<evidence type="ECO:0000313" key="3">
    <source>
        <dbReference type="Proteomes" id="UP000737018"/>
    </source>
</evidence>
<keyword evidence="1" id="KW-1133">Transmembrane helix</keyword>
<dbReference type="AlphaFoldDB" id="A0A8J4RK70"/>
<keyword evidence="1" id="KW-0472">Membrane</keyword>
<feature type="transmembrane region" description="Helical" evidence="1">
    <location>
        <begin position="63"/>
        <end position="85"/>
    </location>
</feature>
<accession>A0A8J4RK70</accession>
<name>A0A8J4RK70_9ROSI</name>
<sequence length="97" mass="10811">MLWKRNNTDGSGPTSLNLIISYFLFSITKPTATSLSLSLSLSLSKPNPNKDFWSSSSSQSDALIPSNLTSWIQFASLLLVVGNFLREHQSRCINRYV</sequence>
<feature type="transmembrane region" description="Helical" evidence="1">
    <location>
        <begin position="20"/>
        <end position="43"/>
    </location>
</feature>
<comment type="caution">
    <text evidence="2">The sequence shown here is derived from an EMBL/GenBank/DDBJ whole genome shotgun (WGS) entry which is preliminary data.</text>
</comment>
<keyword evidence="1" id="KW-0812">Transmembrane</keyword>
<dbReference type="EMBL" id="JRKL02001112">
    <property type="protein sequence ID" value="KAF3965972.1"/>
    <property type="molecule type" value="Genomic_DNA"/>
</dbReference>
<gene>
    <name evidence="2" type="ORF">CMV_009879</name>
</gene>
<organism evidence="2 3">
    <name type="scientific">Castanea mollissima</name>
    <name type="common">Chinese chestnut</name>
    <dbReference type="NCBI Taxonomy" id="60419"/>
    <lineage>
        <taxon>Eukaryota</taxon>
        <taxon>Viridiplantae</taxon>
        <taxon>Streptophyta</taxon>
        <taxon>Embryophyta</taxon>
        <taxon>Tracheophyta</taxon>
        <taxon>Spermatophyta</taxon>
        <taxon>Magnoliopsida</taxon>
        <taxon>eudicotyledons</taxon>
        <taxon>Gunneridae</taxon>
        <taxon>Pentapetalae</taxon>
        <taxon>rosids</taxon>
        <taxon>fabids</taxon>
        <taxon>Fagales</taxon>
        <taxon>Fagaceae</taxon>
        <taxon>Castanea</taxon>
    </lineage>
</organism>
<evidence type="ECO:0000313" key="2">
    <source>
        <dbReference type="EMBL" id="KAF3965972.1"/>
    </source>
</evidence>